<evidence type="ECO:0000256" key="1">
    <source>
        <dbReference type="SAM" id="MobiDB-lite"/>
    </source>
</evidence>
<proteinExistence type="predicted"/>
<evidence type="ECO:0000313" key="2">
    <source>
        <dbReference type="EMBL" id="RAL66497.1"/>
    </source>
</evidence>
<name>A0A395J1X3_9HELO</name>
<evidence type="ECO:0000313" key="3">
    <source>
        <dbReference type="Proteomes" id="UP000249056"/>
    </source>
</evidence>
<dbReference type="OrthoDB" id="5395390at2759"/>
<feature type="compositionally biased region" description="Acidic residues" evidence="1">
    <location>
        <begin position="176"/>
        <end position="185"/>
    </location>
</feature>
<dbReference type="Proteomes" id="UP000249056">
    <property type="component" value="Unassembled WGS sequence"/>
</dbReference>
<reference evidence="2 3" key="1">
    <citation type="submission" date="2018-06" db="EMBL/GenBank/DDBJ databases">
        <title>Genome Sequence of the Brown Rot Fungal Pathogen Monilinia fructigena.</title>
        <authorList>
            <person name="Landi L."/>
            <person name="De Miccolis Angelini R.M."/>
            <person name="Pollastro S."/>
            <person name="Abate D."/>
            <person name="Faretra F."/>
            <person name="Romanazzi G."/>
        </authorList>
    </citation>
    <scope>NUCLEOTIDE SEQUENCE [LARGE SCALE GENOMIC DNA]</scope>
    <source>
        <strain evidence="2 3">Mfrg269</strain>
    </source>
</reference>
<dbReference type="EMBL" id="QKRW01000006">
    <property type="protein sequence ID" value="RAL66497.1"/>
    <property type="molecule type" value="Genomic_DNA"/>
</dbReference>
<protein>
    <submittedName>
        <fullName evidence="2">Uncharacterized protein</fullName>
    </submittedName>
</protein>
<organism evidence="2 3">
    <name type="scientific">Monilinia fructigena</name>
    <dbReference type="NCBI Taxonomy" id="38457"/>
    <lineage>
        <taxon>Eukaryota</taxon>
        <taxon>Fungi</taxon>
        <taxon>Dikarya</taxon>
        <taxon>Ascomycota</taxon>
        <taxon>Pezizomycotina</taxon>
        <taxon>Leotiomycetes</taxon>
        <taxon>Helotiales</taxon>
        <taxon>Sclerotiniaceae</taxon>
        <taxon>Monilinia</taxon>
    </lineage>
</organism>
<feature type="compositionally biased region" description="Acidic residues" evidence="1">
    <location>
        <begin position="219"/>
        <end position="237"/>
    </location>
</feature>
<comment type="caution">
    <text evidence="2">The sequence shown here is derived from an EMBL/GenBank/DDBJ whole genome shotgun (WGS) entry which is preliminary data.</text>
</comment>
<sequence length="237" mass="26364">MDKLIDLDLLKSEPERLEAVQTVDASIRWEYPNAIFEALEHVDPAADSTKGDKSEDDPKLEELLGGALSALGQLEHLIFESSTLLNAKLMPLLPSNLRNLKITNCWEVTAEMLGEHLFDPWKTTSLPYALNHNSALSLAFLPLLGEACPYLEVSKNGPSIFRCASSELPGAKILETEVEPEEIEESPAKKQKVQPRRSSLPIRHSTRTKPKPNYVESPDNSDGDDENDDENDDESDD</sequence>
<keyword evidence="3" id="KW-1185">Reference proteome</keyword>
<gene>
    <name evidence="2" type="ORF">DID88_006187</name>
</gene>
<accession>A0A395J1X3</accession>
<feature type="region of interest" description="Disordered" evidence="1">
    <location>
        <begin position="176"/>
        <end position="237"/>
    </location>
</feature>
<dbReference type="AlphaFoldDB" id="A0A395J1X3"/>